<evidence type="ECO:0000313" key="2">
    <source>
        <dbReference type="Proteomes" id="UP001418222"/>
    </source>
</evidence>
<dbReference type="Proteomes" id="UP001418222">
    <property type="component" value="Unassembled WGS sequence"/>
</dbReference>
<organism evidence="1 2">
    <name type="scientific">Platanthera zijinensis</name>
    <dbReference type="NCBI Taxonomy" id="2320716"/>
    <lineage>
        <taxon>Eukaryota</taxon>
        <taxon>Viridiplantae</taxon>
        <taxon>Streptophyta</taxon>
        <taxon>Embryophyta</taxon>
        <taxon>Tracheophyta</taxon>
        <taxon>Spermatophyta</taxon>
        <taxon>Magnoliopsida</taxon>
        <taxon>Liliopsida</taxon>
        <taxon>Asparagales</taxon>
        <taxon>Orchidaceae</taxon>
        <taxon>Orchidoideae</taxon>
        <taxon>Orchideae</taxon>
        <taxon>Orchidinae</taxon>
        <taxon>Platanthera</taxon>
    </lineage>
</organism>
<comment type="caution">
    <text evidence="1">The sequence shown here is derived from an EMBL/GenBank/DDBJ whole genome shotgun (WGS) entry which is preliminary data.</text>
</comment>
<gene>
    <name evidence="1" type="ORF">KSP39_PZI010591</name>
</gene>
<keyword evidence="2" id="KW-1185">Reference proteome</keyword>
<protein>
    <submittedName>
        <fullName evidence="1">Uncharacterized protein</fullName>
    </submittedName>
</protein>
<sequence>MQGSGGRRLLHISCCMIKSRLTIYHKDSLSPFFLLHNSHLHNSSSFYSKPEKNLPLLFFRRCPSWTSQSPLAVFSRVSLQNQSPSSSSVCAGRDVREWGRHGNGVGGGEEQKWQSGFWRENERFFWGFFYW</sequence>
<evidence type="ECO:0000313" key="1">
    <source>
        <dbReference type="EMBL" id="KAK8941189.1"/>
    </source>
</evidence>
<accession>A0AAP0G705</accession>
<dbReference type="AlphaFoldDB" id="A0AAP0G705"/>
<name>A0AAP0G705_9ASPA</name>
<proteinExistence type="predicted"/>
<dbReference type="EMBL" id="JBBWWQ010000008">
    <property type="protein sequence ID" value="KAK8941189.1"/>
    <property type="molecule type" value="Genomic_DNA"/>
</dbReference>
<reference evidence="1 2" key="1">
    <citation type="journal article" date="2022" name="Nat. Plants">
        <title>Genomes of leafy and leafless Platanthera orchids illuminate the evolution of mycoheterotrophy.</title>
        <authorList>
            <person name="Li M.H."/>
            <person name="Liu K.W."/>
            <person name="Li Z."/>
            <person name="Lu H.C."/>
            <person name="Ye Q.L."/>
            <person name="Zhang D."/>
            <person name="Wang J.Y."/>
            <person name="Li Y.F."/>
            <person name="Zhong Z.M."/>
            <person name="Liu X."/>
            <person name="Yu X."/>
            <person name="Liu D.K."/>
            <person name="Tu X.D."/>
            <person name="Liu B."/>
            <person name="Hao Y."/>
            <person name="Liao X.Y."/>
            <person name="Jiang Y.T."/>
            <person name="Sun W.H."/>
            <person name="Chen J."/>
            <person name="Chen Y.Q."/>
            <person name="Ai Y."/>
            <person name="Zhai J.W."/>
            <person name="Wu S.S."/>
            <person name="Zhou Z."/>
            <person name="Hsiao Y.Y."/>
            <person name="Wu W.L."/>
            <person name="Chen Y.Y."/>
            <person name="Lin Y.F."/>
            <person name="Hsu J.L."/>
            <person name="Li C.Y."/>
            <person name="Wang Z.W."/>
            <person name="Zhao X."/>
            <person name="Zhong W.Y."/>
            <person name="Ma X.K."/>
            <person name="Ma L."/>
            <person name="Huang J."/>
            <person name="Chen G.Z."/>
            <person name="Huang M.Z."/>
            <person name="Huang L."/>
            <person name="Peng D.H."/>
            <person name="Luo Y.B."/>
            <person name="Zou S.Q."/>
            <person name="Chen S.P."/>
            <person name="Lan S."/>
            <person name="Tsai W.C."/>
            <person name="Van de Peer Y."/>
            <person name="Liu Z.J."/>
        </authorList>
    </citation>
    <scope>NUCLEOTIDE SEQUENCE [LARGE SCALE GENOMIC DNA]</scope>
    <source>
        <strain evidence="1">Lor287</strain>
    </source>
</reference>